<dbReference type="SMART" id="SM00060">
    <property type="entry name" value="FN3"/>
    <property type="match status" value="2"/>
</dbReference>
<feature type="compositionally biased region" description="Acidic residues" evidence="4">
    <location>
        <begin position="784"/>
        <end position="793"/>
    </location>
</feature>
<evidence type="ECO:0000259" key="6">
    <source>
        <dbReference type="PROSITE" id="PS50835"/>
    </source>
</evidence>
<feature type="compositionally biased region" description="Polar residues" evidence="4">
    <location>
        <begin position="1169"/>
        <end position="1186"/>
    </location>
</feature>
<dbReference type="InterPro" id="IPR003961">
    <property type="entry name" value="FN3_dom"/>
</dbReference>
<dbReference type="InterPro" id="IPR036116">
    <property type="entry name" value="FN3_sf"/>
</dbReference>
<evidence type="ECO:0000256" key="1">
    <source>
        <dbReference type="ARBA" id="ARBA00022737"/>
    </source>
</evidence>
<evidence type="ECO:0000259" key="7">
    <source>
        <dbReference type="PROSITE" id="PS50853"/>
    </source>
</evidence>
<evidence type="ECO:0000256" key="3">
    <source>
        <dbReference type="ARBA" id="ARBA00023319"/>
    </source>
</evidence>
<feature type="domain" description="Ig-like" evidence="6">
    <location>
        <begin position="350"/>
        <end position="437"/>
    </location>
</feature>
<dbReference type="InterPro" id="IPR013106">
    <property type="entry name" value="Ig_V-set"/>
</dbReference>
<dbReference type="SUPFAM" id="SSF49265">
    <property type="entry name" value="Fibronectin type III"/>
    <property type="match status" value="1"/>
</dbReference>
<dbReference type="SMART" id="SM00408">
    <property type="entry name" value="IGc2"/>
    <property type="match status" value="4"/>
</dbReference>
<keyword evidence="2" id="KW-1015">Disulfide bond</keyword>
<dbReference type="RefSeq" id="XP_036358844.1">
    <property type="nucleotide sequence ID" value="XM_036502951.1"/>
</dbReference>
<feature type="domain" description="Ig-like" evidence="6">
    <location>
        <begin position="27"/>
        <end position="141"/>
    </location>
</feature>
<dbReference type="FunFam" id="2.60.40.10:FF:000032">
    <property type="entry name" value="palladin isoform X1"/>
    <property type="match status" value="1"/>
</dbReference>
<dbReference type="InterPro" id="IPR036179">
    <property type="entry name" value="Ig-like_dom_sf"/>
</dbReference>
<dbReference type="Gene3D" id="2.60.40.10">
    <property type="entry name" value="Immunoglobulins"/>
    <property type="match status" value="7"/>
</dbReference>
<feature type="region of interest" description="Disordered" evidence="4">
    <location>
        <begin position="773"/>
        <end position="794"/>
    </location>
</feature>
<dbReference type="InterPro" id="IPR013098">
    <property type="entry name" value="Ig_I-set"/>
</dbReference>
<proteinExistence type="predicted"/>
<feature type="domain" description="Ig-like" evidence="6">
    <location>
        <begin position="164"/>
        <end position="249"/>
    </location>
</feature>
<dbReference type="Pfam" id="PF13927">
    <property type="entry name" value="Ig_3"/>
    <property type="match status" value="3"/>
</dbReference>
<dbReference type="Pfam" id="PF07686">
    <property type="entry name" value="V-set"/>
    <property type="match status" value="1"/>
</dbReference>
<accession>A0A7E6EU30</accession>
<dbReference type="PANTHER" id="PTHR44170">
    <property type="entry name" value="PROTEIN SIDEKICK"/>
    <property type="match status" value="1"/>
</dbReference>
<dbReference type="Pfam" id="PF00041">
    <property type="entry name" value="fn3"/>
    <property type="match status" value="1"/>
</dbReference>
<sequence>MNSPSTSTRRKEPTRSGSPMCPLKIFPYLLLVSALHFWDQGAEASTLHKRLSGLVESMTKSASLGGQQVLNCHVSLPVGKKKPHVIQWNKAGLDQPVYMRYDNYPPQINGRFEGRLKIIHGMSLEISHIRTQDEGWYECKVIFLDIEKFTGNGTWVYLKVNIPPRIVACSPKSLHHRQGESVELFCNASGSPEPALIWNKDGKPLQASSRIQIDGYKVIIRNVQRSDAGVYMGTFTNSVGSVSQLINLVVEGAAYILIPPENMTAIEGQRIKFQCGAMAYPNNITYNWFKDSENIKFLPDYGKRVNAFKDGSLVITSVVKNDMGWYTCHPTNGIGEDPKASAYLNVTYLPKMLKMLHRIYWALGHQQSLVCNVDANPPIIKTQWTKNGRTLQFNSDRLQLLANGTVVVSRVQNSDAGSYSCQASSSLGRGPSSLLVQVIVRDPPYFTIRPKPIYQSVAGNSITIPCDAEGTPKPEITWRKVDGEIDWESRASQNKGNLTIYLLEKADHGDYECVATNQITSIVIGTKLLIETPKTETTPHAPYNVTVTTSLFTAKVQWMPAYNGGLEQNYVIWFRNTDALESNWQTIRVPPGDKTSFIVYSLEADTLYEFMVLSRNIMGNGLYSDRVLARTLGTSSNVTLVFVGYHSDLPTSLPTKPNGATYIPPVVRPIGPRPKAPLNVTIKVHRGAVNVTWFAPQNSNVSIFYYVVEYCNDSVWHRVDEVVLTPKSWYMMRDLKPGTYKFRVFSFSLLSYSQPQESEQVVVPEGIAVSTTATSIPDTKSPDNDNDGTDDSDNSLSALPVPAIGGIVGGLAFLLIAVILAIIAVIISKRKQKKKAKKYGNVKYFEPDQVDSSRNETSSEWNYGDQDGRRNIVKAVNPMGMLNQTFVMSCHSPSDILKCNPVAQPLPSKRHLPPSSLRPYIFQDQQKSVQRSALPKSTSLNNGAKTQQQDTKLANVRPPNKLVQQCPDTDIVTSLRQQQLSSPGPMSPIGHGIACTSVHRSNVYNPVSPCLLQSHSPVNLHITRAQIHRPNGVSVPDNTQKYKHASSIVVSTTTLTLDSGHSPGTNTLRNHMTSPVWTRTSPGMSAAPAAAAAIYHHAQHLKSSSSIASLKSCYAHSSIFSPNSQHHSMNKTYLTSSPDDANSLRPFQISDISSVQPSSFSERSRDQDLPQSLFSSPQGSFLPSSLSENEPVYLKRHLKENQQLTYSGTVPFKTRSIHPQQRNSSAYFHTGQGPNYYQPQPQPQFHLDNVRKNFSNPHQLQTQAAAVATHNHNFVPHVSYTHSHSLYNNSEGGECKDNNNQLFGYSNNCQEMVKCGQLAPKHQLNSNCTLAVNQPHQMSPIPSQTNSTFRQKEFDPYNCIENIPHTNSTYPAKDQPSDYSTTMPCYRNKTPNIDTVLSHHFDGGVPEEIRTSMSSSGRGSIFGRVNYPDGISRTSSKMDTFPDSYSSGLGSHHSGPSSSFYTHTRAAAPMDSTSASSLTSPQDYDVSLDSSLIIDASNSNRRDFSGDEHYDFDSTLISHNAPGIVECKLDERHSTRREPSTRSTASPPEILLNANDLYKSLYPKPRKPSRYSNSEKRFERLREEYYEYRRKQLTHLQQQYFKSMDSEML</sequence>
<evidence type="ECO:0000256" key="2">
    <source>
        <dbReference type="ARBA" id="ARBA00023157"/>
    </source>
</evidence>
<feature type="domain" description="Fibronectin type-III" evidence="7">
    <location>
        <begin position="676"/>
        <end position="766"/>
    </location>
</feature>
<keyword evidence="5" id="KW-1133">Transmembrane helix</keyword>
<feature type="transmembrane region" description="Helical" evidence="5">
    <location>
        <begin position="803"/>
        <end position="827"/>
    </location>
</feature>
<protein>
    <submittedName>
        <fullName evidence="9">Uncharacterized protein LOC115211947 isoform X1</fullName>
    </submittedName>
</protein>
<feature type="region of interest" description="Disordered" evidence="4">
    <location>
        <begin position="1432"/>
        <end position="1462"/>
    </location>
</feature>
<dbReference type="PROSITE" id="PS50853">
    <property type="entry name" value="FN3"/>
    <property type="match status" value="2"/>
</dbReference>
<keyword evidence="5" id="KW-0472">Membrane</keyword>
<evidence type="ECO:0000256" key="4">
    <source>
        <dbReference type="SAM" id="MobiDB-lite"/>
    </source>
</evidence>
<evidence type="ECO:0000313" key="9">
    <source>
        <dbReference type="RefSeq" id="XP_036358844.1"/>
    </source>
</evidence>
<feature type="region of interest" description="Disordered" evidence="4">
    <location>
        <begin position="1154"/>
        <end position="1186"/>
    </location>
</feature>
<dbReference type="CDD" id="cd00063">
    <property type="entry name" value="FN3"/>
    <property type="match status" value="2"/>
</dbReference>
<dbReference type="InterPro" id="IPR003598">
    <property type="entry name" value="Ig_sub2"/>
</dbReference>
<feature type="region of interest" description="Disordered" evidence="4">
    <location>
        <begin position="925"/>
        <end position="951"/>
    </location>
</feature>
<dbReference type="GO" id="GO:0098609">
    <property type="term" value="P:cell-cell adhesion"/>
    <property type="evidence" value="ECO:0007669"/>
    <property type="project" value="TreeGrafter"/>
</dbReference>
<dbReference type="InterPro" id="IPR003599">
    <property type="entry name" value="Ig_sub"/>
</dbReference>
<dbReference type="Pfam" id="PF07679">
    <property type="entry name" value="I-set"/>
    <property type="match status" value="1"/>
</dbReference>
<dbReference type="SUPFAM" id="SSF48726">
    <property type="entry name" value="Immunoglobulin"/>
    <property type="match status" value="5"/>
</dbReference>
<feature type="domain" description="Ig-like" evidence="6">
    <location>
        <begin position="253"/>
        <end position="347"/>
    </location>
</feature>
<keyword evidence="1" id="KW-0677">Repeat</keyword>
<dbReference type="InterPro" id="IPR007110">
    <property type="entry name" value="Ig-like_dom"/>
</dbReference>
<dbReference type="SMART" id="SM00409">
    <property type="entry name" value="IG"/>
    <property type="match status" value="5"/>
</dbReference>
<keyword evidence="5" id="KW-0812">Transmembrane</keyword>
<dbReference type="PANTHER" id="PTHR44170:SF55">
    <property type="entry name" value="OBSCURIN ISOFORM X2"/>
    <property type="match status" value="1"/>
</dbReference>
<feature type="domain" description="Fibronectin type-III" evidence="7">
    <location>
        <begin position="538"/>
        <end position="634"/>
    </location>
</feature>
<gene>
    <name evidence="9" type="primary">LOC115211947</name>
</gene>
<evidence type="ECO:0000256" key="5">
    <source>
        <dbReference type="SAM" id="Phobius"/>
    </source>
</evidence>
<dbReference type="Proteomes" id="UP000515154">
    <property type="component" value="Linkage group LG5"/>
</dbReference>
<feature type="compositionally biased region" description="Low complexity" evidence="4">
    <location>
        <begin position="1444"/>
        <end position="1459"/>
    </location>
</feature>
<evidence type="ECO:0000313" key="8">
    <source>
        <dbReference type="Proteomes" id="UP000515154"/>
    </source>
</evidence>
<dbReference type="CDD" id="cd00096">
    <property type="entry name" value="Ig"/>
    <property type="match status" value="1"/>
</dbReference>
<feature type="domain" description="Ig-like" evidence="6">
    <location>
        <begin position="444"/>
        <end position="525"/>
    </location>
</feature>
<keyword evidence="8" id="KW-1185">Reference proteome</keyword>
<dbReference type="PROSITE" id="PS50835">
    <property type="entry name" value="IG_LIKE"/>
    <property type="match status" value="5"/>
</dbReference>
<organism evidence="8 9">
    <name type="scientific">Octopus sinensis</name>
    <name type="common">East Asian common octopus</name>
    <dbReference type="NCBI Taxonomy" id="2607531"/>
    <lineage>
        <taxon>Eukaryota</taxon>
        <taxon>Metazoa</taxon>
        <taxon>Spiralia</taxon>
        <taxon>Lophotrochozoa</taxon>
        <taxon>Mollusca</taxon>
        <taxon>Cephalopoda</taxon>
        <taxon>Coleoidea</taxon>
        <taxon>Octopodiformes</taxon>
        <taxon>Octopoda</taxon>
        <taxon>Incirrata</taxon>
        <taxon>Octopodidae</taxon>
        <taxon>Octopus</taxon>
    </lineage>
</organism>
<dbReference type="KEGG" id="osn:115211947"/>
<dbReference type="InterPro" id="IPR013783">
    <property type="entry name" value="Ig-like_fold"/>
</dbReference>
<keyword evidence="3" id="KW-0393">Immunoglobulin domain</keyword>
<name>A0A7E6EU30_9MOLL</name>
<reference evidence="9" key="1">
    <citation type="submission" date="2025-08" db="UniProtKB">
        <authorList>
            <consortium name="RefSeq"/>
        </authorList>
    </citation>
    <scope>IDENTIFICATION</scope>
</reference>